<organism evidence="1 3">
    <name type="scientific">Methanobacterium formicicum</name>
    <dbReference type="NCBI Taxonomy" id="2162"/>
    <lineage>
        <taxon>Archaea</taxon>
        <taxon>Methanobacteriati</taxon>
        <taxon>Methanobacteriota</taxon>
        <taxon>Methanomada group</taxon>
        <taxon>Methanobacteria</taxon>
        <taxon>Methanobacteriales</taxon>
        <taxon>Methanobacteriaceae</taxon>
        <taxon>Methanobacterium</taxon>
    </lineage>
</organism>
<dbReference type="KEGG" id="mfc:BRM9_0572"/>
<protein>
    <submittedName>
        <fullName evidence="2">Cell cycle control ATPase</fullName>
    </submittedName>
</protein>
<name>A0A089ZEU0_METFO</name>
<proteinExistence type="predicted"/>
<evidence type="ECO:0000313" key="2">
    <source>
        <dbReference type="EMBL" id="CEL25245.1"/>
    </source>
</evidence>
<accession>A0A089ZEU0</accession>
<evidence type="ECO:0000313" key="1">
    <source>
        <dbReference type="EMBL" id="AIS31395.1"/>
    </source>
</evidence>
<dbReference type="EMBL" id="LN734822">
    <property type="protein sequence ID" value="CEL25245.1"/>
    <property type="molecule type" value="Genomic_DNA"/>
</dbReference>
<gene>
    <name evidence="1" type="ORF">BRM9_0572</name>
    <name evidence="2" type="ORF">MB9_1610</name>
</gene>
<dbReference type="GeneID" id="26739849"/>
<evidence type="ECO:0000313" key="3">
    <source>
        <dbReference type="Proteomes" id="UP000029661"/>
    </source>
</evidence>
<dbReference type="RefSeq" id="WP_048084724.1">
    <property type="nucleotide sequence ID" value="NZ_CP006933.1"/>
</dbReference>
<dbReference type="AlphaFoldDB" id="A0A089ZEU0"/>
<dbReference type="OrthoDB" id="33422at2157"/>
<dbReference type="Proteomes" id="UP000062768">
    <property type="component" value="Chromosome I"/>
</dbReference>
<dbReference type="EMBL" id="CP006933">
    <property type="protein sequence ID" value="AIS31395.1"/>
    <property type="molecule type" value="Genomic_DNA"/>
</dbReference>
<keyword evidence="4" id="KW-1185">Reference proteome</keyword>
<reference evidence="1" key="1">
    <citation type="submission" date="2013-12" db="EMBL/GenBank/DDBJ databases">
        <title>The complete genome sequence of Methanobacterium sp. BRM9.</title>
        <authorList>
            <consortium name="Pastoral Greenhouse Gas Research Consortium"/>
            <person name="Kelly W.J."/>
            <person name="Leahy S.C."/>
            <person name="Perry R."/>
            <person name="Li D."/>
            <person name="Altermann E."/>
            <person name="Lambie S.C."/>
            <person name="Attwood G.T."/>
        </authorList>
    </citation>
    <scope>NUCLEOTIDE SEQUENCE [LARGE SCALE GENOMIC DNA]</scope>
    <source>
        <strain evidence="1">BRM9</strain>
    </source>
</reference>
<sequence>MTMKQEVVRFLQKNGVETRFVSIVGERVYINNLKLSRFSRKKEELFLGEYPNFEVHRSKIFQKICTRASRVLKDALNPRDKILLFDSGSCVNFTLYTVLEPYTRKYGVELFIRDQEGKRDDWVDSFQFQGEQIGAGSVALPLTLDGEVEHILELMLEGEKLELLSSQTVNGGMKLIYPLINVPISWIESWIKIEGLECCFEHEDSLPREMLVFLEGFIPDVREKMMRSAFYISQENLRD</sequence>
<dbReference type="Proteomes" id="UP000029661">
    <property type="component" value="Chromosome"/>
</dbReference>
<evidence type="ECO:0000313" key="4">
    <source>
        <dbReference type="Proteomes" id="UP000062768"/>
    </source>
</evidence>
<dbReference type="PATRIC" id="fig|2162.10.peg.1678"/>
<reference evidence="2" key="2">
    <citation type="submission" date="2014-09" db="EMBL/GenBank/DDBJ databases">
        <authorList>
            <person name="Bishop-Lilly K.A."/>
            <person name="Broomall S.M."/>
            <person name="Chain P.S."/>
            <person name="Chertkov O."/>
            <person name="Coyne S.R."/>
            <person name="Daligault H.E."/>
            <person name="Davenport K.W."/>
            <person name="Erkkila T."/>
            <person name="Frey K.G."/>
            <person name="Gibbons H.S."/>
            <person name="Gu W."/>
            <person name="Jaissle J."/>
            <person name="Johnson S.L."/>
            <person name="Koroleva G.I."/>
            <person name="Ladner J.T."/>
            <person name="Lo C.-C."/>
            <person name="Minogue T.D."/>
            <person name="Munk C."/>
            <person name="Palacios G.F."/>
            <person name="Redden C.L."/>
            <person name="Rosenzweig C.N."/>
            <person name="Scholz M.B."/>
            <person name="Teshima H."/>
            <person name="Xu Y."/>
        </authorList>
    </citation>
    <scope>NUCLEOTIDE SEQUENCE</scope>
    <source>
        <strain evidence="2">Mb9</strain>
    </source>
</reference>